<comment type="similarity">
    <text evidence="1 4">Belongs to the aldehyde dehydrogenase family.</text>
</comment>
<dbReference type="Gene3D" id="3.40.309.10">
    <property type="entry name" value="Aldehyde Dehydrogenase, Chain A, domain 2"/>
    <property type="match status" value="1"/>
</dbReference>
<keyword evidence="2 4" id="KW-0560">Oxidoreductase</keyword>
<dbReference type="RefSeq" id="WP_016403227.1">
    <property type="nucleotide sequence ID" value="NZ_BARX01000027.1"/>
</dbReference>
<dbReference type="FunFam" id="3.40.605.10:FF:000007">
    <property type="entry name" value="NAD/NADP-dependent betaine aldehyde dehydrogenase"/>
    <property type="match status" value="1"/>
</dbReference>
<dbReference type="InterPro" id="IPR015590">
    <property type="entry name" value="Aldehyde_DH_dom"/>
</dbReference>
<dbReference type="PROSITE" id="PS00687">
    <property type="entry name" value="ALDEHYDE_DEHYDR_GLU"/>
    <property type="match status" value="1"/>
</dbReference>
<comment type="caution">
    <text evidence="6">The sequence shown here is derived from an EMBL/GenBank/DDBJ whole genome shotgun (WGS) entry which is preliminary data.</text>
</comment>
<dbReference type="GO" id="GO:0004777">
    <property type="term" value="F:succinate-semialdehyde dehydrogenase (NAD+) activity"/>
    <property type="evidence" value="ECO:0007669"/>
    <property type="project" value="TreeGrafter"/>
</dbReference>
<keyword evidence="7" id="KW-1185">Reference proteome</keyword>
<feature type="domain" description="Aldehyde dehydrogenase" evidence="5">
    <location>
        <begin position="14"/>
        <end position="477"/>
    </location>
</feature>
<dbReference type="Gene3D" id="3.40.605.10">
    <property type="entry name" value="Aldehyde Dehydrogenase, Chain A, domain 1"/>
    <property type="match status" value="1"/>
</dbReference>
<dbReference type="OrthoDB" id="9812625at2"/>
<sequence>MSIVTHKMFINGEWLESATGNTIEVVNPSNEQLVGYAPQASREEAANALRSSEAAQKDWAKLPAQKRAELVAALADELEADAERYAEMITQEQGKLLSDARGEVAGSVGFLRYAAESARRIEGEIVTSENQDEQIWIQRVPFGVTVGLLAWNYPLALAARKLGNALVTGNTMVVMPPADTPLTVLEFSKLIAKVGFPKGVVNIVSGLGGEVGDELVRNPITKLVTLTGSSEVGSILYRSASENITALNLELGGKAPFIVLDDANIDEVVEIAVNSGFGNCGQICTSNERMYIHKAIYAEFMDKFIAKVKQLKIGDPMLASTNVGPKVNAREVEKLVEMISKAKAEGATIACGGGKPSGEEFANGYWFEPTVVTDVNNQMDIMKQEVFGPVVAAMPIDSLEQALQYANDIDLGLSGYVYTNDMRKIMQVVNELEVGEIYVNRPNGELLNGFHTGFKRSGIGGEDGKYGLEGYLQKKTIYLNYLVIFLTSF</sequence>
<dbReference type="InterPro" id="IPR016161">
    <property type="entry name" value="Ald_DH/histidinol_DH"/>
</dbReference>
<reference evidence="6" key="1">
    <citation type="journal article" date="2013" name="Genome Announc.">
        <title>Draft Genome Sequence of Agarivorans albus Strain MKT 106T, an Agarolytic Marine Bacterium.</title>
        <authorList>
            <person name="Yasuike M."/>
            <person name="Nakamura Y."/>
            <person name="Kai W."/>
            <person name="Fujiwara A."/>
            <person name="Fukui Y."/>
            <person name="Satomi M."/>
            <person name="Sano M."/>
        </authorList>
    </citation>
    <scope>NUCLEOTIDE SEQUENCE [LARGE SCALE GENOMIC DNA]</scope>
</reference>
<dbReference type="GO" id="GO:0008911">
    <property type="term" value="F:lactaldehyde dehydrogenase (NAD+) activity"/>
    <property type="evidence" value="ECO:0007669"/>
    <property type="project" value="UniProtKB-EC"/>
</dbReference>
<dbReference type="NCBIfam" id="NF007497">
    <property type="entry name" value="PRK10090.1"/>
    <property type="match status" value="1"/>
</dbReference>
<evidence type="ECO:0000313" key="6">
    <source>
        <dbReference type="EMBL" id="GAD03460.1"/>
    </source>
</evidence>
<dbReference type="EC" id="1.2.1.22" evidence="6"/>
<proteinExistence type="inferred from homology"/>
<dbReference type="EMBL" id="BARX01000027">
    <property type="protein sequence ID" value="GAD03460.1"/>
    <property type="molecule type" value="Genomic_DNA"/>
</dbReference>
<protein>
    <submittedName>
        <fullName evidence="6">Aldehyde dehydrogenase A</fullName>
        <ecNumber evidence="6">1.2.1.22</ecNumber>
    </submittedName>
</protein>
<dbReference type="AlphaFoldDB" id="R9PQ81"/>
<evidence type="ECO:0000256" key="1">
    <source>
        <dbReference type="ARBA" id="ARBA00009986"/>
    </source>
</evidence>
<dbReference type="STRING" id="1331007.AALB_3540"/>
<dbReference type="PANTHER" id="PTHR43353:SF5">
    <property type="entry name" value="SUCCINATE-SEMIALDEHYDE DEHYDROGENASE, MITOCHONDRIAL"/>
    <property type="match status" value="1"/>
</dbReference>
<gene>
    <name evidence="6" type="ORF">AALB_3540</name>
</gene>
<evidence type="ECO:0000256" key="4">
    <source>
        <dbReference type="RuleBase" id="RU003345"/>
    </source>
</evidence>
<accession>R9PQ81</accession>
<dbReference type="InterPro" id="IPR050740">
    <property type="entry name" value="Aldehyde_DH_Superfamily"/>
</dbReference>
<dbReference type="PANTHER" id="PTHR43353">
    <property type="entry name" value="SUCCINATE-SEMIALDEHYDE DEHYDROGENASE, MITOCHONDRIAL"/>
    <property type="match status" value="1"/>
</dbReference>
<dbReference type="Pfam" id="PF00171">
    <property type="entry name" value="Aldedh"/>
    <property type="match status" value="1"/>
</dbReference>
<dbReference type="FunFam" id="3.40.309.10:FF:000009">
    <property type="entry name" value="Aldehyde dehydrogenase A"/>
    <property type="match status" value="1"/>
</dbReference>
<evidence type="ECO:0000313" key="7">
    <source>
        <dbReference type="Proteomes" id="UP000014461"/>
    </source>
</evidence>
<dbReference type="InterPro" id="IPR016162">
    <property type="entry name" value="Ald_DH_N"/>
</dbReference>
<evidence type="ECO:0000259" key="5">
    <source>
        <dbReference type="Pfam" id="PF00171"/>
    </source>
</evidence>
<evidence type="ECO:0000256" key="3">
    <source>
        <dbReference type="PROSITE-ProRule" id="PRU10007"/>
    </source>
</evidence>
<organism evidence="6 7">
    <name type="scientific">Agarivorans albus MKT 106</name>
    <dbReference type="NCBI Taxonomy" id="1331007"/>
    <lineage>
        <taxon>Bacteria</taxon>
        <taxon>Pseudomonadati</taxon>
        <taxon>Pseudomonadota</taxon>
        <taxon>Gammaproteobacteria</taxon>
        <taxon>Alteromonadales</taxon>
        <taxon>Alteromonadaceae</taxon>
        <taxon>Agarivorans</taxon>
    </lineage>
</organism>
<dbReference type="InterPro" id="IPR016163">
    <property type="entry name" value="Ald_DH_C"/>
</dbReference>
<dbReference type="SUPFAM" id="SSF53720">
    <property type="entry name" value="ALDH-like"/>
    <property type="match status" value="1"/>
</dbReference>
<dbReference type="Proteomes" id="UP000014461">
    <property type="component" value="Unassembled WGS sequence"/>
</dbReference>
<evidence type="ECO:0000256" key="2">
    <source>
        <dbReference type="ARBA" id="ARBA00023002"/>
    </source>
</evidence>
<name>R9PQ81_AGAAL</name>
<feature type="active site" evidence="3">
    <location>
        <position position="250"/>
    </location>
</feature>
<dbReference type="GO" id="GO:0009450">
    <property type="term" value="P:gamma-aminobutyric acid catabolic process"/>
    <property type="evidence" value="ECO:0007669"/>
    <property type="project" value="TreeGrafter"/>
</dbReference>
<dbReference type="InterPro" id="IPR029510">
    <property type="entry name" value="Ald_DH_CS_GLU"/>
</dbReference>